<dbReference type="EMBL" id="JBBNAG010000004">
    <property type="protein sequence ID" value="KAK9139481.1"/>
    <property type="molecule type" value="Genomic_DNA"/>
</dbReference>
<comment type="caution">
    <text evidence="5">The sequence shown here is derived from an EMBL/GenBank/DDBJ whole genome shotgun (WGS) entry which is preliminary data.</text>
</comment>
<protein>
    <recommendedName>
        <fullName evidence="4">Homeobox domain-containing protein</fullName>
    </recommendedName>
</protein>
<dbReference type="SMART" id="SM00389">
    <property type="entry name" value="HOX"/>
    <property type="match status" value="1"/>
</dbReference>
<keyword evidence="6" id="KW-1185">Reference proteome</keyword>
<feature type="compositionally biased region" description="Polar residues" evidence="3">
    <location>
        <begin position="1040"/>
        <end position="1051"/>
    </location>
</feature>
<evidence type="ECO:0000256" key="2">
    <source>
        <dbReference type="PROSITE-ProRule" id="PRU00108"/>
    </source>
</evidence>
<feature type="region of interest" description="Disordered" evidence="3">
    <location>
        <begin position="795"/>
        <end position="850"/>
    </location>
</feature>
<keyword evidence="2" id="KW-0539">Nucleus</keyword>
<dbReference type="GO" id="GO:0005634">
    <property type="term" value="C:nucleus"/>
    <property type="evidence" value="ECO:0007669"/>
    <property type="project" value="UniProtKB-SubCell"/>
</dbReference>
<feature type="region of interest" description="Disordered" evidence="3">
    <location>
        <begin position="867"/>
        <end position="939"/>
    </location>
</feature>
<keyword evidence="2" id="KW-0371">Homeobox</keyword>
<dbReference type="PANTHER" id="PTHR35743">
    <property type="entry name" value="NODULIN HOMEOBOX"/>
    <property type="match status" value="1"/>
</dbReference>
<dbReference type="Pfam" id="PF24679">
    <property type="entry name" value="Nodulin_C"/>
    <property type="match status" value="1"/>
</dbReference>
<dbReference type="Pfam" id="PF24426">
    <property type="entry name" value="HTH_NDX"/>
    <property type="match status" value="1"/>
</dbReference>
<feature type="compositionally biased region" description="Basic and acidic residues" evidence="3">
    <location>
        <begin position="867"/>
        <end position="877"/>
    </location>
</feature>
<feature type="compositionally biased region" description="Basic and acidic residues" evidence="3">
    <location>
        <begin position="902"/>
        <end position="925"/>
    </location>
</feature>
<dbReference type="InterPro" id="IPR056560">
    <property type="entry name" value="HTH_NDX"/>
</dbReference>
<feature type="domain" description="Homeobox" evidence="4">
    <location>
        <begin position="933"/>
        <end position="1000"/>
    </location>
</feature>
<evidence type="ECO:0000256" key="1">
    <source>
        <dbReference type="ARBA" id="ARBA00004123"/>
    </source>
</evidence>
<dbReference type="Proteomes" id="UP001419268">
    <property type="component" value="Unassembled WGS sequence"/>
</dbReference>
<dbReference type="GO" id="GO:0009908">
    <property type="term" value="P:flower development"/>
    <property type="evidence" value="ECO:0007669"/>
    <property type="project" value="InterPro"/>
</dbReference>
<dbReference type="InterPro" id="IPR056559">
    <property type="entry name" value="NDX_C"/>
</dbReference>
<comment type="subcellular location">
    <subcellularLocation>
        <location evidence="1 2">Nucleus</location>
    </subcellularLocation>
</comment>
<sequence>MAFNGGLNSKVYAFRLLREQSIASSSFVEVTPPCPLLLCLVGDRSVGNAPSRRCFTSFRARAAAAAYAAAAPPRRRHYSSLAFCFAGRAAVRHPPLPSPHRRSSSSLQPRHLLVVGTAVRASRRAASPSVMRLGPSRRSSSLEPLAPSTFVDASGWSTAATSRRTHPHPPSTSSLIPLLLSGSTLSAVSFSISLSLIRFSVPLKKTVLFQCCLGLKMTADVHLVIDIAIDLSLAVEELHKLGFQELHKLLKDSENFTVQHYTEKGLLVQIDMEKLAWYLPLHLIAVLLSPDGDEIRFQYLLRGFRLLHSLSELAPRHAKLEQVDFIGSSNLTFQKQILLEEFRVTEQIVDLVFYMLVLLSRHKKENHVTSFVGLLHSSLVACSLHLLTGYISSQWQDLVHVLIAHPKVDIFMDVAFDAVQLDIKLLQSKILCFERDISCQKPNALSVEKTIRYLCLQCEASLQFLQSLCQQKLFRECLLRNKELCKNGGILSLVQAALMLDMSLHFDGSSKVLAGISRLKSRVLSILLLLCETETVSYLDEVASSPKSKLLAEYVALKVLNLLKTAFGRRRELKSLFESAHPRGLVLLNSMRLVDIFSDDSNFRRFITTNITHVLAEILSLPQEDFLSNWCSTDLPAMEEDAALEYDPFVASGVVLVLLSAGLETVVQSTDANTECTFNLNTVHQASYTQQRTSLLVKIIANLHCFVPSVCIEQDRNLFFNKFLECLQLEVPTPSSTSALNSDGKKTATICKNLGSLLDHAASLIPNFLNEEDVDLLSRFVEQLRSSAIPSQVKIETDMVPESEGKAGHTSHLTENLGAKAQVITDLRPKSEDLKEETSESSPVQDDLLELGDRKLRPLITRSASESFREIDKDNRNVETSGSDASSTREKGSLDQVLDDGDFSKLTEHANESGFRRTAENEKSEITNGVEKRRRKRKRNIMNDRQITLMERALLDEPEMHRNAALLQSWADKLSNHGSDLTSSQLKNWLNNRKAKLARAARDVRGPSEGDNAYLDKSAGSGQGNDYESPESPSDEYYVPSSSTRRGNSRATPKLGVTLRSGSHETPAVAATDSGEHTAQEAMQTNCTTSQCVQHELGQSVSLLDNEGRVVAKGKVHQAVGSWHGDSLDESGNALWMLLSLKLIGGSDCHVHRKLQEPHSMMLKPRME</sequence>
<proteinExistence type="predicted"/>
<dbReference type="AlphaFoldDB" id="A0AAP0PG11"/>
<dbReference type="InterPro" id="IPR001356">
    <property type="entry name" value="HD"/>
</dbReference>
<feature type="region of interest" description="Disordered" evidence="3">
    <location>
        <begin position="998"/>
        <end position="1078"/>
    </location>
</feature>
<dbReference type="PANTHER" id="PTHR35743:SF1">
    <property type="entry name" value="NODULIN HOMEOBOX"/>
    <property type="match status" value="1"/>
</dbReference>
<evidence type="ECO:0000313" key="5">
    <source>
        <dbReference type="EMBL" id="KAK9139481.1"/>
    </source>
</evidence>
<dbReference type="InterPro" id="IPR057287">
    <property type="entry name" value="Ndx_N"/>
</dbReference>
<evidence type="ECO:0000313" key="6">
    <source>
        <dbReference type="Proteomes" id="UP001419268"/>
    </source>
</evidence>
<dbReference type="InterPro" id="IPR039325">
    <property type="entry name" value="NDX"/>
</dbReference>
<dbReference type="Pfam" id="PF25246">
    <property type="entry name" value="Nodulin_N"/>
    <property type="match status" value="1"/>
</dbReference>
<dbReference type="GO" id="GO:0003697">
    <property type="term" value="F:single-stranded DNA binding"/>
    <property type="evidence" value="ECO:0007669"/>
    <property type="project" value="InterPro"/>
</dbReference>
<evidence type="ECO:0000256" key="3">
    <source>
        <dbReference type="SAM" id="MobiDB-lite"/>
    </source>
</evidence>
<evidence type="ECO:0000259" key="4">
    <source>
        <dbReference type="PROSITE" id="PS50071"/>
    </source>
</evidence>
<feature type="DNA-binding region" description="Homeobox" evidence="2">
    <location>
        <begin position="935"/>
        <end position="1001"/>
    </location>
</feature>
<feature type="compositionally biased region" description="Basic and acidic residues" evidence="3">
    <location>
        <begin position="827"/>
        <end position="838"/>
    </location>
</feature>
<gene>
    <name evidence="5" type="ORF">Scep_009162</name>
</gene>
<reference evidence="5 6" key="1">
    <citation type="submission" date="2024-01" db="EMBL/GenBank/DDBJ databases">
        <title>Genome assemblies of Stephania.</title>
        <authorList>
            <person name="Yang L."/>
        </authorList>
    </citation>
    <scope>NUCLEOTIDE SEQUENCE [LARGE SCALE GENOMIC DNA]</scope>
    <source>
        <strain evidence="5">JXDWG</strain>
        <tissue evidence="5">Leaf</tissue>
    </source>
</reference>
<organism evidence="5 6">
    <name type="scientific">Stephania cephalantha</name>
    <dbReference type="NCBI Taxonomy" id="152367"/>
    <lineage>
        <taxon>Eukaryota</taxon>
        <taxon>Viridiplantae</taxon>
        <taxon>Streptophyta</taxon>
        <taxon>Embryophyta</taxon>
        <taxon>Tracheophyta</taxon>
        <taxon>Spermatophyta</taxon>
        <taxon>Magnoliopsida</taxon>
        <taxon>Ranunculales</taxon>
        <taxon>Menispermaceae</taxon>
        <taxon>Menispermoideae</taxon>
        <taxon>Cissampelideae</taxon>
        <taxon>Stephania</taxon>
    </lineage>
</organism>
<keyword evidence="2" id="KW-0238">DNA-binding</keyword>
<name>A0AAP0PG11_9MAGN</name>
<dbReference type="PROSITE" id="PS50071">
    <property type="entry name" value="HOMEOBOX_2"/>
    <property type="match status" value="1"/>
</dbReference>
<feature type="region of interest" description="Disordered" evidence="3">
    <location>
        <begin position="126"/>
        <end position="146"/>
    </location>
</feature>
<accession>A0AAP0PG11</accession>